<protein>
    <recommendedName>
        <fullName evidence="9">Efflux pump membrane transporter</fullName>
    </recommendedName>
</protein>
<sequence>MPDFFINRPNFAWVIALLIALAGALTLGRLPVNQYPDVAPPQINVSVDYPGASAQIVSQNVTSLIEEELNGLKGLLYYESNSANGGAETTITFKPGTDPDMAQVDVQNRLQRVVGRLPQAVIEQGLEVEQARSNFLLVYALSYTDDQQDSVGLADYAARAINNEIRRVAGVGRVQMYTAERAMRIWVDPARLVGYDLSMSDVGRAIAGQNIQVPAGSMGERPGPADQHITATVMVQGQLDSVEAFGNIVLRANDDGSSVRIRDVARVELGRKDYRFDARLNGKPAAAMSVQLAPGANALETAEAIKARLDQLSSTLPANMALSVPYDTSYFVEVAIKQVLYTLIEAMVLVFLVMLLFLQKLRYTLIPAVVVPVCLLGTMAVMAPLGFSINMMTLFGMVLAIGILVDDAIVVVENVERLISEEHLSPKAATRKAMQQISGAIVGITLVLSAVFLPLAFMGGSVGVIYQQFAMTLSVSILFSGFLALSLTPALCATLLKPVDPTRPVRVPRWAQGFNRHFQALARRYDRLGERWLRRRARSLCLYLALLLVLAFAYARLPSSFLPEEDQGYIVTDIQLPPAASASRTDVTVQAWEKYALAQPATDQVLAIMGFSFSGEGANAALSYVTLKDWSLRGTGQTSEEVARRANAAFEDVADGTLYSVVPPPVDGLGTSSGFDLRLQDLAGHGHEALLAARRQLLEAAKASPVIAHLREDGLADAPQIKVSIDREKAEALGVGFEVISAALSSALGSEQVNEFVNQGRMQRVIIQADGASRQTPQALLRLQVPNRQGRLVPLEAFSRFEWQVGPLQIGRYNGSASLRFSGDAAPGYSTGQAMAALQAIARQLPAGFSLEWAGLSLQEQQASDQVPLLVGLSSTMVLLVLVALYESWAIPFAVLLIVPVGVLGAVLAVTVMGLPNDVYFKVGLITIIGLSAKNAILIVEFARALHAEGANLAQAAAQAARLRFRPIVMTSLAFILGVLPLALASDAGAASQRAIGTGVIGGMLAATVLGVLWVPVFYVAVLSLVERMRGRRAVVPESASGEGACTRHKTQM</sequence>
<dbReference type="Gene3D" id="3.30.70.1320">
    <property type="entry name" value="Multidrug efflux transporter AcrB pore domain like"/>
    <property type="match status" value="1"/>
</dbReference>
<proteinExistence type="inferred from homology"/>
<feature type="transmembrane region" description="Helical" evidence="9">
    <location>
        <begin position="963"/>
        <end position="984"/>
    </location>
</feature>
<evidence type="ECO:0000256" key="7">
    <source>
        <dbReference type="ARBA" id="ARBA00022989"/>
    </source>
</evidence>
<dbReference type="GO" id="GO:0042910">
    <property type="term" value="F:xenobiotic transmembrane transporter activity"/>
    <property type="evidence" value="ECO:0007669"/>
    <property type="project" value="TreeGrafter"/>
</dbReference>
<comment type="similarity">
    <text evidence="2 9">Belongs to the resistance-nodulation-cell division (RND) (TC 2.A.6) family.</text>
</comment>
<gene>
    <name evidence="10" type="ORF">RL74_01060</name>
</gene>
<evidence type="ECO:0000256" key="8">
    <source>
        <dbReference type="ARBA" id="ARBA00023136"/>
    </source>
</evidence>
<organism evidence="10 11">
    <name type="scientific">Pseudomonas fluorescens</name>
    <dbReference type="NCBI Taxonomy" id="294"/>
    <lineage>
        <taxon>Bacteria</taxon>
        <taxon>Pseudomonadati</taxon>
        <taxon>Pseudomonadota</taxon>
        <taxon>Gammaproteobacteria</taxon>
        <taxon>Pseudomonadales</taxon>
        <taxon>Pseudomonadaceae</taxon>
        <taxon>Pseudomonas</taxon>
    </lineage>
</organism>
<dbReference type="PRINTS" id="PR00702">
    <property type="entry name" value="ACRIFLAVINRP"/>
</dbReference>
<dbReference type="GO" id="GO:0015562">
    <property type="term" value="F:efflux transmembrane transporter activity"/>
    <property type="evidence" value="ECO:0007669"/>
    <property type="project" value="InterPro"/>
</dbReference>
<keyword evidence="8 9" id="KW-0472">Membrane</keyword>
<dbReference type="NCBIfam" id="TIGR00915">
    <property type="entry name" value="2A0602"/>
    <property type="match status" value="1"/>
</dbReference>
<dbReference type="FunFam" id="1.20.1640.10:FF:000001">
    <property type="entry name" value="Efflux pump membrane transporter"/>
    <property type="match status" value="1"/>
</dbReference>
<feature type="transmembrane region" description="Helical" evidence="9">
    <location>
        <begin position="339"/>
        <end position="358"/>
    </location>
</feature>
<name>A0A0D0NQD0_PSEFL</name>
<feature type="transmembrane region" description="Helical" evidence="9">
    <location>
        <begin position="919"/>
        <end position="942"/>
    </location>
</feature>
<reference evidence="10 11" key="1">
    <citation type="submission" date="2015-01" db="EMBL/GenBank/DDBJ databases">
        <title>Draft Genome Sequence of the Biocontrol and Plant Growth-Promoting Rhizobacteria (PGPR) Pseudomonas fluorescens UM270.</title>
        <authorList>
            <person name="Hernandez-Salmeron J.E."/>
            <person name="Santoyo G."/>
            <person name="Moreno-Hagelsieb G."/>
            <person name="Hernandez-Leon R."/>
        </authorList>
    </citation>
    <scope>NUCLEOTIDE SEQUENCE [LARGE SCALE GENOMIC DNA]</scope>
    <source>
        <strain evidence="10 11">UM270</strain>
    </source>
</reference>
<dbReference type="PANTHER" id="PTHR32063:SF10">
    <property type="entry name" value="EFFLUX PUMP MEMBRANE TRANSPORTER"/>
    <property type="match status" value="1"/>
</dbReference>
<dbReference type="EMBL" id="JXNZ01000005">
    <property type="protein sequence ID" value="KIQ61311.1"/>
    <property type="molecule type" value="Genomic_DNA"/>
</dbReference>
<accession>A0A0D0NQD0</accession>
<dbReference type="Gene3D" id="3.30.70.1440">
    <property type="entry name" value="Multidrug efflux transporter AcrB pore domain"/>
    <property type="match status" value="1"/>
</dbReference>
<comment type="caution">
    <text evidence="9">Lacks conserved residue(s) required for the propagation of feature annotation.</text>
</comment>
<dbReference type="AlphaFoldDB" id="A0A0D0NQD0"/>
<evidence type="ECO:0000256" key="4">
    <source>
        <dbReference type="ARBA" id="ARBA00022475"/>
    </source>
</evidence>
<feature type="transmembrane region" description="Helical" evidence="9">
    <location>
        <begin position="365"/>
        <end position="385"/>
    </location>
</feature>
<dbReference type="PANTHER" id="PTHR32063">
    <property type="match status" value="1"/>
</dbReference>
<dbReference type="Gene3D" id="3.30.2090.10">
    <property type="entry name" value="Multidrug efflux transporter AcrB TolC docking domain, DN and DC subdomains"/>
    <property type="match status" value="2"/>
</dbReference>
<dbReference type="NCBIfam" id="NF000282">
    <property type="entry name" value="RND_permease_1"/>
    <property type="match status" value="1"/>
</dbReference>
<dbReference type="Gene3D" id="3.30.70.1430">
    <property type="entry name" value="Multidrug efflux transporter AcrB pore domain"/>
    <property type="match status" value="2"/>
</dbReference>
<keyword evidence="5 9" id="KW-0997">Cell inner membrane</keyword>
<dbReference type="SUPFAM" id="SSF82693">
    <property type="entry name" value="Multidrug efflux transporter AcrB pore domain, PN1, PN2, PC1 and PC2 subdomains"/>
    <property type="match status" value="4"/>
</dbReference>
<feature type="transmembrane region" description="Helical" evidence="9">
    <location>
        <begin position="867"/>
        <end position="886"/>
    </location>
</feature>
<feature type="transmembrane region" description="Helical" evidence="9">
    <location>
        <begin position="469"/>
        <end position="496"/>
    </location>
</feature>
<dbReference type="Pfam" id="PF00873">
    <property type="entry name" value="ACR_tran"/>
    <property type="match status" value="1"/>
</dbReference>
<evidence type="ECO:0000256" key="5">
    <source>
        <dbReference type="ARBA" id="ARBA00022519"/>
    </source>
</evidence>
<dbReference type="Proteomes" id="UP000032101">
    <property type="component" value="Unassembled WGS sequence"/>
</dbReference>
<evidence type="ECO:0000256" key="3">
    <source>
        <dbReference type="ARBA" id="ARBA00022448"/>
    </source>
</evidence>
<feature type="transmembrane region" description="Helical" evidence="9">
    <location>
        <begin position="1004"/>
        <end position="1026"/>
    </location>
</feature>
<dbReference type="InterPro" id="IPR027463">
    <property type="entry name" value="AcrB_DN_DC_subdom"/>
</dbReference>
<dbReference type="InterPro" id="IPR001036">
    <property type="entry name" value="Acrflvin-R"/>
</dbReference>
<evidence type="ECO:0000256" key="9">
    <source>
        <dbReference type="RuleBase" id="RU364070"/>
    </source>
</evidence>
<keyword evidence="6 9" id="KW-0812">Transmembrane</keyword>
<dbReference type="SUPFAM" id="SSF82866">
    <property type="entry name" value="Multidrug efflux transporter AcrB transmembrane domain"/>
    <property type="match status" value="2"/>
</dbReference>
<dbReference type="GO" id="GO:0009636">
    <property type="term" value="P:response to toxic substance"/>
    <property type="evidence" value="ECO:0007669"/>
    <property type="project" value="UniProtKB-ARBA"/>
</dbReference>
<dbReference type="RefSeq" id="WP_042727977.1">
    <property type="nucleotide sequence ID" value="NZ_JXNZ01000005.1"/>
</dbReference>
<evidence type="ECO:0000256" key="2">
    <source>
        <dbReference type="ARBA" id="ARBA00010942"/>
    </source>
</evidence>
<comment type="subcellular location">
    <subcellularLocation>
        <location evidence="1 9">Cell inner membrane</location>
        <topology evidence="1 9">Multi-pass membrane protein</topology>
    </subcellularLocation>
</comment>
<dbReference type="OrthoDB" id="9757904at2"/>
<dbReference type="PATRIC" id="fig|294.124.peg.215"/>
<feature type="transmembrane region" description="Helical" evidence="9">
    <location>
        <begin position="893"/>
        <end position="913"/>
    </location>
</feature>
<dbReference type="InterPro" id="IPR004764">
    <property type="entry name" value="MdtF-like"/>
</dbReference>
<keyword evidence="3 9" id="KW-0813">Transport</keyword>
<comment type="caution">
    <text evidence="10">The sequence shown here is derived from an EMBL/GenBank/DDBJ whole genome shotgun (WGS) entry which is preliminary data.</text>
</comment>
<evidence type="ECO:0000313" key="11">
    <source>
        <dbReference type="Proteomes" id="UP000032101"/>
    </source>
</evidence>
<evidence type="ECO:0000256" key="6">
    <source>
        <dbReference type="ARBA" id="ARBA00022692"/>
    </source>
</evidence>
<keyword evidence="7 9" id="KW-1133">Transmembrane helix</keyword>
<evidence type="ECO:0000256" key="1">
    <source>
        <dbReference type="ARBA" id="ARBA00004429"/>
    </source>
</evidence>
<dbReference type="GO" id="GO:0005886">
    <property type="term" value="C:plasma membrane"/>
    <property type="evidence" value="ECO:0007669"/>
    <property type="project" value="UniProtKB-SubCell"/>
</dbReference>
<evidence type="ECO:0000313" key="10">
    <source>
        <dbReference type="EMBL" id="KIQ61311.1"/>
    </source>
</evidence>
<feature type="transmembrane region" description="Helical" evidence="9">
    <location>
        <begin position="540"/>
        <end position="557"/>
    </location>
</feature>
<dbReference type="SUPFAM" id="SSF82714">
    <property type="entry name" value="Multidrug efflux transporter AcrB TolC docking domain, DN and DC subdomains"/>
    <property type="match status" value="2"/>
</dbReference>
<dbReference type="Gene3D" id="1.20.1640.10">
    <property type="entry name" value="Multidrug efflux transporter AcrB transmembrane domain"/>
    <property type="match status" value="2"/>
</dbReference>
<feature type="transmembrane region" description="Helical" evidence="9">
    <location>
        <begin position="433"/>
        <end position="457"/>
    </location>
</feature>
<keyword evidence="4" id="KW-1003">Cell membrane</keyword>